<keyword evidence="1" id="KW-0812">Transmembrane</keyword>
<dbReference type="RefSeq" id="WP_353540369.1">
    <property type="nucleotide sequence ID" value="NZ_BAABRN010000001.1"/>
</dbReference>
<keyword evidence="1" id="KW-1133">Transmembrane helix</keyword>
<proteinExistence type="predicted"/>
<sequence length="143" mass="16087">MTTTLFTLIGVVLLCWLVFGIAFYISLARLHRLAGQHAERLLTLESKQHDLEIDLVTRTLDLQRRLAVEGMMPEHYPVSGVQGIADHFKISKNLAYEQIRLGNIPAFKVKGVYVLTREGVDQAELNLKAYFNLHEAQSQPAAA</sequence>
<comment type="caution">
    <text evidence="2">The sequence shown here is derived from an EMBL/GenBank/DDBJ whole genome shotgun (WGS) entry which is preliminary data.</text>
</comment>
<gene>
    <name evidence="2" type="ORF">Dxin01_00104</name>
</gene>
<organism evidence="2 3">
    <name type="scientific">Deinococcus xinjiangensis</name>
    <dbReference type="NCBI Taxonomy" id="457454"/>
    <lineage>
        <taxon>Bacteria</taxon>
        <taxon>Thermotogati</taxon>
        <taxon>Deinococcota</taxon>
        <taxon>Deinococci</taxon>
        <taxon>Deinococcales</taxon>
        <taxon>Deinococcaceae</taxon>
        <taxon>Deinococcus</taxon>
    </lineage>
</organism>
<keyword evidence="1" id="KW-0472">Membrane</keyword>
<feature type="transmembrane region" description="Helical" evidence="1">
    <location>
        <begin position="6"/>
        <end position="27"/>
    </location>
</feature>
<keyword evidence="3" id="KW-1185">Reference proteome</keyword>
<accession>A0ABP9V516</accession>
<evidence type="ECO:0000313" key="3">
    <source>
        <dbReference type="Proteomes" id="UP001458946"/>
    </source>
</evidence>
<name>A0ABP9V516_9DEIO</name>
<dbReference type="Proteomes" id="UP001458946">
    <property type="component" value="Unassembled WGS sequence"/>
</dbReference>
<dbReference type="EMBL" id="BAABRN010000001">
    <property type="protein sequence ID" value="GAA5500383.1"/>
    <property type="molecule type" value="Genomic_DNA"/>
</dbReference>
<protein>
    <recommendedName>
        <fullName evidence="4">Helix-turn-helix domain-containing protein</fullName>
    </recommendedName>
</protein>
<evidence type="ECO:0000256" key="1">
    <source>
        <dbReference type="SAM" id="Phobius"/>
    </source>
</evidence>
<evidence type="ECO:0008006" key="4">
    <source>
        <dbReference type="Google" id="ProtNLM"/>
    </source>
</evidence>
<evidence type="ECO:0000313" key="2">
    <source>
        <dbReference type="EMBL" id="GAA5500383.1"/>
    </source>
</evidence>
<reference evidence="2 3" key="1">
    <citation type="submission" date="2024-02" db="EMBL/GenBank/DDBJ databases">
        <title>Deinococcus xinjiangensis NBRC 107630.</title>
        <authorList>
            <person name="Ichikawa N."/>
            <person name="Katano-Makiyama Y."/>
            <person name="Hidaka K."/>
        </authorList>
    </citation>
    <scope>NUCLEOTIDE SEQUENCE [LARGE SCALE GENOMIC DNA]</scope>
    <source>
        <strain evidence="2 3">NBRC 107630</strain>
    </source>
</reference>